<dbReference type="PANTHER" id="PTHR19446">
    <property type="entry name" value="REVERSE TRANSCRIPTASES"/>
    <property type="match status" value="1"/>
</dbReference>
<proteinExistence type="predicted"/>
<gene>
    <name evidence="1" type="ORF">NDU88_003350</name>
</gene>
<dbReference type="EMBL" id="JANPWB010000014">
    <property type="protein sequence ID" value="KAJ1098234.1"/>
    <property type="molecule type" value="Genomic_DNA"/>
</dbReference>
<accession>A0AAV7M541</accession>
<name>A0AAV7M541_PLEWA</name>
<comment type="caution">
    <text evidence="1">The sequence shown here is derived from an EMBL/GenBank/DDBJ whole genome shotgun (WGS) entry which is preliminary data.</text>
</comment>
<dbReference type="Proteomes" id="UP001066276">
    <property type="component" value="Chromosome 10"/>
</dbReference>
<keyword evidence="2" id="KW-1185">Reference proteome</keyword>
<reference evidence="1" key="1">
    <citation type="journal article" date="2022" name="bioRxiv">
        <title>Sequencing and chromosome-scale assembly of the giantPleurodeles waltlgenome.</title>
        <authorList>
            <person name="Brown T."/>
            <person name="Elewa A."/>
            <person name="Iarovenko S."/>
            <person name="Subramanian E."/>
            <person name="Araus A.J."/>
            <person name="Petzold A."/>
            <person name="Susuki M."/>
            <person name="Suzuki K.-i.T."/>
            <person name="Hayashi T."/>
            <person name="Toyoda A."/>
            <person name="Oliveira C."/>
            <person name="Osipova E."/>
            <person name="Leigh N.D."/>
            <person name="Simon A."/>
            <person name="Yun M.H."/>
        </authorList>
    </citation>
    <scope>NUCLEOTIDE SEQUENCE</scope>
    <source>
        <strain evidence="1">20211129_DDA</strain>
        <tissue evidence="1">Liver</tissue>
    </source>
</reference>
<evidence type="ECO:0000313" key="1">
    <source>
        <dbReference type="EMBL" id="KAJ1098234.1"/>
    </source>
</evidence>
<protein>
    <submittedName>
        <fullName evidence="1">Uncharacterized protein</fullName>
    </submittedName>
</protein>
<organism evidence="1 2">
    <name type="scientific">Pleurodeles waltl</name>
    <name type="common">Iberian ribbed newt</name>
    <dbReference type="NCBI Taxonomy" id="8319"/>
    <lineage>
        <taxon>Eukaryota</taxon>
        <taxon>Metazoa</taxon>
        <taxon>Chordata</taxon>
        <taxon>Craniata</taxon>
        <taxon>Vertebrata</taxon>
        <taxon>Euteleostomi</taxon>
        <taxon>Amphibia</taxon>
        <taxon>Batrachia</taxon>
        <taxon>Caudata</taxon>
        <taxon>Salamandroidea</taxon>
        <taxon>Salamandridae</taxon>
        <taxon>Pleurodelinae</taxon>
        <taxon>Pleurodeles</taxon>
    </lineage>
</organism>
<evidence type="ECO:0000313" key="2">
    <source>
        <dbReference type="Proteomes" id="UP001066276"/>
    </source>
</evidence>
<dbReference type="AlphaFoldDB" id="A0AAV7M541"/>
<sequence>MADGARRFRRGSLTQEKECRDVATAGRVLQGEDREAMEADMMEEDVARALRDLLSRTAPGSNELPIDLYKRLTSIIAGPLLEMFQEACERGCLPADQRTTSIVVIHKEGKPLKAFSSYRPISLLNMKAKVGVGCPGRW</sequence>